<proteinExistence type="predicted"/>
<dbReference type="InterPro" id="IPR032466">
    <property type="entry name" value="Metal_Hydrolase"/>
</dbReference>
<dbReference type="InterPro" id="IPR011059">
    <property type="entry name" value="Metal-dep_hydrolase_composite"/>
</dbReference>
<dbReference type="EC" id="3.6.1.63" evidence="2"/>
<reference evidence="2 3" key="1">
    <citation type="submission" date="2019-04" db="EMBL/GenBank/DDBJ databases">
        <title>Sulfurimonas crateris sp. nov. a facultative anaerobic sulfur-oxidizing chemolithautotrophic bacterium isolated from a terrestrial mud vulcano.</title>
        <authorList>
            <person name="Ratnikova N.M."/>
            <person name="Slobodkin A.I."/>
            <person name="Merkel A.Y."/>
            <person name="Novikov A."/>
            <person name="Bonch-Osmolovskaya E.A."/>
            <person name="Slobodkina G.B."/>
        </authorList>
    </citation>
    <scope>NUCLEOTIDE SEQUENCE [LARGE SCALE GENOMIC DNA]</scope>
    <source>
        <strain evidence="2 3">SN118</strain>
    </source>
</reference>
<protein>
    <submittedName>
        <fullName evidence="2">Alpha-D-ribose 1-methylphosphonate 5-triphosphate diphosphatase</fullName>
        <ecNumber evidence="2">3.6.1.63</ecNumber>
    </submittedName>
</protein>
<dbReference type="Pfam" id="PF07969">
    <property type="entry name" value="Amidohydro_3"/>
    <property type="match status" value="1"/>
</dbReference>
<dbReference type="NCBIfam" id="NF011990">
    <property type="entry name" value="PRK15446.2-6"/>
    <property type="match status" value="1"/>
</dbReference>
<dbReference type="AlphaFoldDB" id="A0A4U2Z528"/>
<dbReference type="GO" id="GO:0019700">
    <property type="term" value="P:organic phosphonate catabolic process"/>
    <property type="evidence" value="ECO:0007669"/>
    <property type="project" value="InterPro"/>
</dbReference>
<dbReference type="PIRSF" id="PIRSF038971">
    <property type="entry name" value="PhnM"/>
    <property type="match status" value="1"/>
</dbReference>
<gene>
    <name evidence="2" type="ORF">FCU45_07625</name>
</gene>
<evidence type="ECO:0000313" key="3">
    <source>
        <dbReference type="Proteomes" id="UP000309561"/>
    </source>
</evidence>
<name>A0A4U2Z528_9BACT</name>
<dbReference type="NCBIfam" id="NF011987">
    <property type="entry name" value="PRK15446.2-3"/>
    <property type="match status" value="1"/>
</dbReference>
<organism evidence="2 3">
    <name type="scientific">Sulfurimonas crateris</name>
    <dbReference type="NCBI Taxonomy" id="2574727"/>
    <lineage>
        <taxon>Bacteria</taxon>
        <taxon>Pseudomonadati</taxon>
        <taxon>Campylobacterota</taxon>
        <taxon>Epsilonproteobacteria</taxon>
        <taxon>Campylobacterales</taxon>
        <taxon>Sulfurimonadaceae</taxon>
        <taxon>Sulfurimonas</taxon>
    </lineage>
</organism>
<dbReference type="EMBL" id="SZPX01000005">
    <property type="protein sequence ID" value="TKI69376.1"/>
    <property type="molecule type" value="Genomic_DNA"/>
</dbReference>
<sequence>MQTVIRSTNILIDGKFQSADIVIKKDTISQIAPYKSLDVAIDFADKRVVAGFVDLHGDAIEKEIEPRPGARFPTSMAVVELDKKLSMAGITTMFHAVGFNDQELSKGRGTQQSRELIEEIYQANTQHLGVDNLIHARFEITSESSLETLKELIIAKKINLLSIMDHSPGQGQFKTLEAWKKYFLKTYAINEDEVQEYLEKKASKDKKSVVEDLVAFSISHRLPVLSHDDDCLEKLNTLKALGVSFSEFPLSLEVAKVAKEMGIKTGMGAPNIVRGGSQSGNIAAVELIKNGVCDYLCSDYHPASMLLSPYKLQKDIDLSLEEGFAMISSTPAKLAGLENRGEIKEGYLADIVIIDETHIPKVVMTFKDGEVVYNAIKNFRF</sequence>
<keyword evidence="2" id="KW-0378">Hydrolase</keyword>
<dbReference type="NCBIfam" id="NF011984">
    <property type="entry name" value="PRK15446.1-5"/>
    <property type="match status" value="1"/>
</dbReference>
<dbReference type="GO" id="GO:0016810">
    <property type="term" value="F:hydrolase activity, acting on carbon-nitrogen (but not peptide) bonds"/>
    <property type="evidence" value="ECO:0007669"/>
    <property type="project" value="InterPro"/>
</dbReference>
<dbReference type="SUPFAM" id="SSF51556">
    <property type="entry name" value="Metallo-dependent hydrolases"/>
    <property type="match status" value="1"/>
</dbReference>
<dbReference type="Gene3D" id="3.20.20.140">
    <property type="entry name" value="Metal-dependent hydrolases"/>
    <property type="match status" value="1"/>
</dbReference>
<evidence type="ECO:0000259" key="1">
    <source>
        <dbReference type="Pfam" id="PF07969"/>
    </source>
</evidence>
<evidence type="ECO:0000313" key="2">
    <source>
        <dbReference type="EMBL" id="TKI69376.1"/>
    </source>
</evidence>
<dbReference type="SUPFAM" id="SSF51338">
    <property type="entry name" value="Composite domain of metallo-dependent hydrolases"/>
    <property type="match status" value="1"/>
</dbReference>
<dbReference type="Gene3D" id="2.30.40.10">
    <property type="entry name" value="Urease, subunit C, domain 1"/>
    <property type="match status" value="1"/>
</dbReference>
<dbReference type="PANTHER" id="PTHR43135:SF3">
    <property type="entry name" value="ALPHA-D-RIBOSE 1-METHYLPHOSPHONATE 5-TRIPHOSPHATE DIPHOSPHATASE"/>
    <property type="match status" value="1"/>
</dbReference>
<dbReference type="InterPro" id="IPR013108">
    <property type="entry name" value="Amidohydro_3"/>
</dbReference>
<dbReference type="PANTHER" id="PTHR43135">
    <property type="entry name" value="ALPHA-D-RIBOSE 1-METHYLPHOSPHONATE 5-TRIPHOSPHATE DIPHOSPHATASE"/>
    <property type="match status" value="1"/>
</dbReference>
<comment type="caution">
    <text evidence="2">The sequence shown here is derived from an EMBL/GenBank/DDBJ whole genome shotgun (WGS) entry which is preliminary data.</text>
</comment>
<dbReference type="InterPro" id="IPR012696">
    <property type="entry name" value="PhnM"/>
</dbReference>
<dbReference type="InterPro" id="IPR051781">
    <property type="entry name" value="Metallo-dep_Hydrolase"/>
</dbReference>
<dbReference type="RefSeq" id="WP_137013940.1">
    <property type="nucleotide sequence ID" value="NZ_SZPX01000005.1"/>
</dbReference>
<dbReference type="OrthoDB" id="9803027at2"/>
<accession>A0A4U2Z528</accession>
<feature type="domain" description="Amidohydrolase 3" evidence="1">
    <location>
        <begin position="312"/>
        <end position="373"/>
    </location>
</feature>
<dbReference type="Proteomes" id="UP000309561">
    <property type="component" value="Unassembled WGS sequence"/>
</dbReference>
<keyword evidence="3" id="KW-1185">Reference proteome</keyword>